<protein>
    <submittedName>
        <fullName evidence="3">Uncharacterized protein</fullName>
    </submittedName>
</protein>
<sequence>MQVSQSTLPLDKGTTYNQKKWANDLPQHPRAFWKAGMKALRKLCNGGKPRRLKEVIPFLSLTRAIAQTTGFRQGLVSDFDQDLHLWMTIFGDDVSKRELFANAINDIWSVDLQSYVLDFASDQPIPEETLERLQKLAEELLEQASSTFGCLGGLEKARLKWQQKYPDGSPPEARPYGEDLTHIDDDTPLPLSRGSGDEPFREDWKPERISMDCASPDRIHLMLLASVAFACAISFILSKPEYSIFRIDD</sequence>
<dbReference type="OrthoDB" id="10556406at2759"/>
<evidence type="ECO:0000313" key="4">
    <source>
        <dbReference type="Proteomes" id="UP000183809"/>
    </source>
</evidence>
<dbReference type="RefSeq" id="XP_020132770.1">
    <property type="nucleotide sequence ID" value="XM_020270365.1"/>
</dbReference>
<feature type="compositionally biased region" description="Basic and acidic residues" evidence="1">
    <location>
        <begin position="175"/>
        <end position="185"/>
    </location>
</feature>
<keyword evidence="2" id="KW-1133">Transmembrane helix</keyword>
<dbReference type="GeneID" id="31010624"/>
<proteinExistence type="predicted"/>
<name>A0A1J9R4W1_9PEZI</name>
<feature type="region of interest" description="Disordered" evidence="1">
    <location>
        <begin position="164"/>
        <end position="202"/>
    </location>
</feature>
<accession>A0A1J9R4W1</accession>
<keyword evidence="4" id="KW-1185">Reference proteome</keyword>
<evidence type="ECO:0000313" key="3">
    <source>
        <dbReference type="EMBL" id="OJD36510.1"/>
    </source>
</evidence>
<dbReference type="EMBL" id="MNUE01000011">
    <property type="protein sequence ID" value="OJD36510.1"/>
    <property type="molecule type" value="Genomic_DNA"/>
</dbReference>
<gene>
    <name evidence="3" type="ORF">BKCO1_11000179</name>
</gene>
<comment type="caution">
    <text evidence="3">The sequence shown here is derived from an EMBL/GenBank/DDBJ whole genome shotgun (WGS) entry which is preliminary data.</text>
</comment>
<organism evidence="3 4">
    <name type="scientific">Diplodia corticola</name>
    <dbReference type="NCBI Taxonomy" id="236234"/>
    <lineage>
        <taxon>Eukaryota</taxon>
        <taxon>Fungi</taxon>
        <taxon>Dikarya</taxon>
        <taxon>Ascomycota</taxon>
        <taxon>Pezizomycotina</taxon>
        <taxon>Dothideomycetes</taxon>
        <taxon>Dothideomycetes incertae sedis</taxon>
        <taxon>Botryosphaeriales</taxon>
        <taxon>Botryosphaeriaceae</taxon>
        <taxon>Diplodia</taxon>
    </lineage>
</organism>
<keyword evidence="2" id="KW-0812">Transmembrane</keyword>
<dbReference type="AlphaFoldDB" id="A0A1J9R4W1"/>
<evidence type="ECO:0000256" key="2">
    <source>
        <dbReference type="SAM" id="Phobius"/>
    </source>
</evidence>
<evidence type="ECO:0000256" key="1">
    <source>
        <dbReference type="SAM" id="MobiDB-lite"/>
    </source>
</evidence>
<feature type="transmembrane region" description="Helical" evidence="2">
    <location>
        <begin position="219"/>
        <end position="237"/>
    </location>
</feature>
<reference evidence="3 4" key="1">
    <citation type="submission" date="2016-10" db="EMBL/GenBank/DDBJ databases">
        <title>Proteomics and genomics reveal pathogen-plant mechanisms compatible with a hemibiotrophic lifestyle of Diplodia corticola.</title>
        <authorList>
            <person name="Fernandes I."/>
            <person name="De Jonge R."/>
            <person name="Van De Peer Y."/>
            <person name="Devreese B."/>
            <person name="Alves A."/>
            <person name="Esteves A.C."/>
        </authorList>
    </citation>
    <scope>NUCLEOTIDE SEQUENCE [LARGE SCALE GENOMIC DNA]</scope>
    <source>
        <strain evidence="3 4">CBS 112549</strain>
    </source>
</reference>
<keyword evidence="2" id="KW-0472">Membrane</keyword>
<dbReference type="Proteomes" id="UP000183809">
    <property type="component" value="Unassembled WGS sequence"/>
</dbReference>